<keyword evidence="3" id="KW-1185">Reference proteome</keyword>
<evidence type="ECO:0000256" key="1">
    <source>
        <dbReference type="SAM" id="SignalP"/>
    </source>
</evidence>
<evidence type="ECO:0000313" key="3">
    <source>
        <dbReference type="Proteomes" id="UP000476332"/>
    </source>
</evidence>
<organism evidence="2 3">
    <name type="scientific">Aurantimonas aggregata</name>
    <dbReference type="NCBI Taxonomy" id="2047720"/>
    <lineage>
        <taxon>Bacteria</taxon>
        <taxon>Pseudomonadati</taxon>
        <taxon>Pseudomonadota</taxon>
        <taxon>Alphaproteobacteria</taxon>
        <taxon>Hyphomicrobiales</taxon>
        <taxon>Aurantimonadaceae</taxon>
        <taxon>Aurantimonas</taxon>
    </lineage>
</organism>
<dbReference type="EMBL" id="JAAAMJ010000015">
    <property type="protein sequence ID" value="NDV88334.1"/>
    <property type="molecule type" value="Genomic_DNA"/>
</dbReference>
<sequence>MKSFLAVTLSAGLLAAASSGAMAACASHDTTAEAPAPVVTADAGTTTAPMTPVPDKKS</sequence>
<dbReference type="PROSITE" id="PS51257">
    <property type="entry name" value="PROKAR_LIPOPROTEIN"/>
    <property type="match status" value="1"/>
</dbReference>
<proteinExistence type="predicted"/>
<feature type="signal peptide" evidence="1">
    <location>
        <begin position="1"/>
        <end position="23"/>
    </location>
</feature>
<gene>
    <name evidence="2" type="ORF">GTW51_16660</name>
</gene>
<dbReference type="Proteomes" id="UP000476332">
    <property type="component" value="Unassembled WGS sequence"/>
</dbReference>
<evidence type="ECO:0000313" key="2">
    <source>
        <dbReference type="EMBL" id="NDV88334.1"/>
    </source>
</evidence>
<accession>A0A6L9MKB0</accession>
<feature type="chain" id="PRO_5026849323" description="Lipoprotein" evidence="1">
    <location>
        <begin position="24"/>
        <end position="58"/>
    </location>
</feature>
<comment type="caution">
    <text evidence="2">The sequence shown here is derived from an EMBL/GenBank/DDBJ whole genome shotgun (WGS) entry which is preliminary data.</text>
</comment>
<name>A0A6L9MKB0_9HYPH</name>
<reference evidence="2 3" key="1">
    <citation type="submission" date="2020-01" db="EMBL/GenBank/DDBJ databases">
        <title>Genomes of bacteria type strains.</title>
        <authorList>
            <person name="Chen J."/>
            <person name="Zhu S."/>
            <person name="Chen J."/>
        </authorList>
    </citation>
    <scope>NUCLEOTIDE SEQUENCE [LARGE SCALE GENOMIC DNA]</scope>
    <source>
        <strain evidence="2 3">KCTC 52919</strain>
    </source>
</reference>
<dbReference type="AlphaFoldDB" id="A0A6L9MKB0"/>
<evidence type="ECO:0008006" key="4">
    <source>
        <dbReference type="Google" id="ProtNLM"/>
    </source>
</evidence>
<keyword evidence="1" id="KW-0732">Signal</keyword>
<dbReference type="RefSeq" id="WP_163045172.1">
    <property type="nucleotide sequence ID" value="NZ_JAAAMJ010000015.1"/>
</dbReference>
<protein>
    <recommendedName>
        <fullName evidence="4">Lipoprotein</fullName>
    </recommendedName>
</protein>